<dbReference type="GO" id="GO:0004252">
    <property type="term" value="F:serine-type endopeptidase activity"/>
    <property type="evidence" value="ECO:0007669"/>
    <property type="project" value="InterPro"/>
</dbReference>
<dbReference type="InterPro" id="IPR051201">
    <property type="entry name" value="Chloro_Bact_Ser_Proteases"/>
</dbReference>
<evidence type="ECO:0000313" key="4">
    <source>
        <dbReference type="EMBL" id="MBB6053104.1"/>
    </source>
</evidence>
<dbReference type="EC" id="3.4.21.107" evidence="4"/>
<dbReference type="Proteomes" id="UP000520814">
    <property type="component" value="Unassembled WGS sequence"/>
</dbReference>
<evidence type="ECO:0000256" key="1">
    <source>
        <dbReference type="ARBA" id="ARBA00022670"/>
    </source>
</evidence>
<comment type="caution">
    <text evidence="4">The sequence shown here is derived from an EMBL/GenBank/DDBJ whole genome shotgun (WGS) entry which is preliminary data.</text>
</comment>
<dbReference type="PROSITE" id="PS50106">
    <property type="entry name" value="PDZ"/>
    <property type="match status" value="1"/>
</dbReference>
<dbReference type="SUPFAM" id="SSF50494">
    <property type="entry name" value="Trypsin-like serine proteases"/>
    <property type="match status" value="1"/>
</dbReference>
<dbReference type="Gene3D" id="2.40.10.120">
    <property type="match status" value="1"/>
</dbReference>
<keyword evidence="2 4" id="KW-0378">Hydrolase</keyword>
<dbReference type="Pfam" id="PF13365">
    <property type="entry name" value="Trypsin_2"/>
    <property type="match status" value="1"/>
</dbReference>
<evidence type="ECO:0000259" key="3">
    <source>
        <dbReference type="PROSITE" id="PS50106"/>
    </source>
</evidence>
<dbReference type="PANTHER" id="PTHR43343">
    <property type="entry name" value="PEPTIDASE S12"/>
    <property type="match status" value="1"/>
</dbReference>
<reference evidence="4 5" key="1">
    <citation type="submission" date="2020-08" db="EMBL/GenBank/DDBJ databases">
        <title>Genomic Encyclopedia of Type Strains, Phase IV (KMG-IV): sequencing the most valuable type-strain genomes for metagenomic binning, comparative biology and taxonomic classification.</title>
        <authorList>
            <person name="Goeker M."/>
        </authorList>
    </citation>
    <scope>NUCLEOTIDE SEQUENCE [LARGE SCALE GENOMIC DNA]</scope>
    <source>
        <strain evidence="4 5">DSM 23562</strain>
    </source>
</reference>
<evidence type="ECO:0000313" key="5">
    <source>
        <dbReference type="Proteomes" id="UP000520814"/>
    </source>
</evidence>
<protein>
    <submittedName>
        <fullName evidence="4">Serine protease Do</fullName>
        <ecNumber evidence="4">3.4.21.107</ecNumber>
    </submittedName>
</protein>
<dbReference type="EMBL" id="JACHGW010000005">
    <property type="protein sequence ID" value="MBB6053104.1"/>
    <property type="molecule type" value="Genomic_DNA"/>
</dbReference>
<name>A0A7W9W838_ARMRO</name>
<feature type="domain" description="PDZ" evidence="3">
    <location>
        <begin position="247"/>
        <end position="334"/>
    </location>
</feature>
<dbReference type="AlphaFoldDB" id="A0A7W9W838"/>
<keyword evidence="1 4" id="KW-0645">Protease</keyword>
<organism evidence="4 5">
    <name type="scientific">Armatimonas rosea</name>
    <dbReference type="NCBI Taxonomy" id="685828"/>
    <lineage>
        <taxon>Bacteria</taxon>
        <taxon>Bacillati</taxon>
        <taxon>Armatimonadota</taxon>
        <taxon>Armatimonadia</taxon>
        <taxon>Armatimonadales</taxon>
        <taxon>Armatimonadaceae</taxon>
        <taxon>Armatimonas</taxon>
    </lineage>
</organism>
<accession>A0A7W9W838</accession>
<dbReference type="SMART" id="SM00228">
    <property type="entry name" value="PDZ"/>
    <property type="match status" value="1"/>
</dbReference>
<sequence>MKEFVKKLAAFGVCSVGLGTGLGVGLGATTGTFSLSPAVQAQPSTAKSTEEQNIVRVVKSVSPSVVRIEQGRGLGTGVVIDSKQGLILTNAHVVAGASQVLVRSKGGQQLEGRVLGTDKEIDIAVVQVKTARPLPAAPLGDSDRLEVGQTTIAIGNPLGLDQTVTTGVVSALNRRLSRQDEQGFIQTDAAINPGNSGGPLLDSQGRVIGINTAVLRADGAEGLGLAIPIRTAQQIAQKLISGRSERKTDRKPYLGIQFTGFDEKIARAYNLPVSRGLMIEAIDPSGPAARAGMRPGDILVRLNNTPLVGSLDLPRLLRDKKPGESVTFGVVRGSRALTVKAVLGEAP</sequence>
<keyword evidence="5" id="KW-1185">Reference proteome</keyword>
<dbReference type="PANTHER" id="PTHR43343:SF3">
    <property type="entry name" value="PROTEASE DO-LIKE 8, CHLOROPLASTIC"/>
    <property type="match status" value="1"/>
</dbReference>
<dbReference type="InterPro" id="IPR001940">
    <property type="entry name" value="Peptidase_S1C"/>
</dbReference>
<dbReference type="RefSeq" id="WP_184203067.1">
    <property type="nucleotide sequence ID" value="NZ_JACHGW010000005.1"/>
</dbReference>
<dbReference type="InterPro" id="IPR036034">
    <property type="entry name" value="PDZ_sf"/>
</dbReference>
<dbReference type="Pfam" id="PF13180">
    <property type="entry name" value="PDZ_2"/>
    <property type="match status" value="1"/>
</dbReference>
<dbReference type="InterPro" id="IPR001478">
    <property type="entry name" value="PDZ"/>
</dbReference>
<evidence type="ECO:0000256" key="2">
    <source>
        <dbReference type="ARBA" id="ARBA00022801"/>
    </source>
</evidence>
<dbReference type="PRINTS" id="PR00834">
    <property type="entry name" value="PROTEASES2C"/>
</dbReference>
<dbReference type="GO" id="GO:0006508">
    <property type="term" value="P:proteolysis"/>
    <property type="evidence" value="ECO:0007669"/>
    <property type="project" value="UniProtKB-KW"/>
</dbReference>
<dbReference type="InterPro" id="IPR009003">
    <property type="entry name" value="Peptidase_S1_PA"/>
</dbReference>
<dbReference type="SUPFAM" id="SSF50156">
    <property type="entry name" value="PDZ domain-like"/>
    <property type="match status" value="1"/>
</dbReference>
<proteinExistence type="predicted"/>
<gene>
    <name evidence="4" type="ORF">HNQ39_004936</name>
</gene>
<dbReference type="CDD" id="cd06779">
    <property type="entry name" value="cpPDZ_Deg_HtrA-like"/>
    <property type="match status" value="1"/>
</dbReference>
<dbReference type="Gene3D" id="2.30.42.10">
    <property type="match status" value="1"/>
</dbReference>